<accession>A0A1G4JSW2</accession>
<dbReference type="Pfam" id="PF23482">
    <property type="entry name" value="YLR146W-A"/>
    <property type="match status" value="1"/>
</dbReference>
<evidence type="ECO:0000313" key="2">
    <source>
        <dbReference type="EMBL" id="SCU93974.1"/>
    </source>
</evidence>
<gene>
    <name evidence="2" type="ORF">LADA_0G05842G</name>
</gene>
<evidence type="ECO:0000256" key="1">
    <source>
        <dbReference type="SAM" id="MobiDB-lite"/>
    </source>
</evidence>
<feature type="region of interest" description="Disordered" evidence="1">
    <location>
        <begin position="1"/>
        <end position="29"/>
    </location>
</feature>
<protein>
    <submittedName>
        <fullName evidence="2">LADA_0G05842g1_1</fullName>
    </submittedName>
</protein>
<proteinExistence type="predicted"/>
<keyword evidence="3" id="KW-1185">Reference proteome</keyword>
<organism evidence="2 3">
    <name type="scientific">Lachancea dasiensis</name>
    <dbReference type="NCBI Taxonomy" id="1072105"/>
    <lineage>
        <taxon>Eukaryota</taxon>
        <taxon>Fungi</taxon>
        <taxon>Dikarya</taxon>
        <taxon>Ascomycota</taxon>
        <taxon>Saccharomycotina</taxon>
        <taxon>Saccharomycetes</taxon>
        <taxon>Saccharomycetales</taxon>
        <taxon>Saccharomycetaceae</taxon>
        <taxon>Lachancea</taxon>
    </lineage>
</organism>
<dbReference type="EMBL" id="LT598457">
    <property type="protein sequence ID" value="SCU93974.1"/>
    <property type="molecule type" value="Genomic_DNA"/>
</dbReference>
<reference evidence="3" key="1">
    <citation type="submission" date="2016-03" db="EMBL/GenBank/DDBJ databases">
        <authorList>
            <person name="Devillers H."/>
        </authorList>
    </citation>
    <scope>NUCLEOTIDE SEQUENCE [LARGE SCALE GENOMIC DNA]</scope>
</reference>
<dbReference type="Proteomes" id="UP000190274">
    <property type="component" value="Chromosome G"/>
</dbReference>
<sequence length="86" mass="9834">MSIASSSPLRTTGQKSSEELNNQNDVRPNATVRHLLQEVEDLQNEIFGLHRSLKINNEQIRKDIREFCSIGEGKDDLSRQILDVEK</sequence>
<name>A0A1G4JSW2_9SACH</name>
<dbReference type="OrthoDB" id="4036582at2759"/>
<dbReference type="AlphaFoldDB" id="A0A1G4JSW2"/>
<evidence type="ECO:0000313" key="3">
    <source>
        <dbReference type="Proteomes" id="UP000190274"/>
    </source>
</evidence>
<dbReference type="InterPro" id="IPR057785">
    <property type="entry name" value="YLR146W-A-like"/>
</dbReference>
<feature type="compositionally biased region" description="Polar residues" evidence="1">
    <location>
        <begin position="1"/>
        <end position="26"/>
    </location>
</feature>